<proteinExistence type="predicted"/>
<protein>
    <submittedName>
        <fullName evidence="1">Uncharacterized protein</fullName>
    </submittedName>
</protein>
<evidence type="ECO:0000313" key="2">
    <source>
        <dbReference type="Proteomes" id="UP001595648"/>
    </source>
</evidence>
<name>A0ABV7MF13_9HYPH</name>
<sequence>MSLIGQEPKIRTVLATTARFTENKKRVAHIHSSDISVGGLPEQVNDWERQSLILSFHINSRIPAHNPRFGNRENSGII</sequence>
<accession>A0ABV7MF13</accession>
<dbReference type="EMBL" id="JBHRVD010000001">
    <property type="protein sequence ID" value="MFC3320433.1"/>
    <property type="molecule type" value="Genomic_DNA"/>
</dbReference>
<organism evidence="1 2">
    <name type="scientific">Mesorhizobium cantuariense</name>
    <dbReference type="NCBI Taxonomy" id="1300275"/>
    <lineage>
        <taxon>Bacteria</taxon>
        <taxon>Pseudomonadati</taxon>
        <taxon>Pseudomonadota</taxon>
        <taxon>Alphaproteobacteria</taxon>
        <taxon>Hyphomicrobiales</taxon>
        <taxon>Phyllobacteriaceae</taxon>
        <taxon>Mesorhizobium</taxon>
    </lineage>
</organism>
<dbReference type="RefSeq" id="WP_095090027.1">
    <property type="nucleotide sequence ID" value="NZ_JBHRVD010000001.1"/>
</dbReference>
<gene>
    <name evidence="1" type="ORF">ACFOJ9_00810</name>
</gene>
<reference evidence="2" key="1">
    <citation type="journal article" date="2019" name="Int. J. Syst. Evol. Microbiol.">
        <title>The Global Catalogue of Microorganisms (GCM) 10K type strain sequencing project: providing services to taxonomists for standard genome sequencing and annotation.</title>
        <authorList>
            <consortium name="The Broad Institute Genomics Platform"/>
            <consortium name="The Broad Institute Genome Sequencing Center for Infectious Disease"/>
            <person name="Wu L."/>
            <person name="Ma J."/>
        </authorList>
    </citation>
    <scope>NUCLEOTIDE SEQUENCE [LARGE SCALE GENOMIC DNA]</scope>
    <source>
        <strain evidence="2">ICMP 19515</strain>
    </source>
</reference>
<dbReference type="Proteomes" id="UP001595648">
    <property type="component" value="Unassembled WGS sequence"/>
</dbReference>
<evidence type="ECO:0000313" key="1">
    <source>
        <dbReference type="EMBL" id="MFC3320433.1"/>
    </source>
</evidence>
<keyword evidence="2" id="KW-1185">Reference proteome</keyword>
<comment type="caution">
    <text evidence="1">The sequence shown here is derived from an EMBL/GenBank/DDBJ whole genome shotgun (WGS) entry which is preliminary data.</text>
</comment>